<feature type="region of interest" description="Disordered" evidence="2">
    <location>
        <begin position="1"/>
        <end position="20"/>
    </location>
</feature>
<feature type="transmembrane region" description="Helical" evidence="3">
    <location>
        <begin position="60"/>
        <end position="78"/>
    </location>
</feature>
<evidence type="ECO:0000256" key="1">
    <source>
        <dbReference type="ARBA" id="ARBA00023115"/>
    </source>
</evidence>
<sequence>MARKRTSASPSVARRPSTPPESSAVLQLRMAVVSLLPFLFPAIETDLLHPLFSSAPTHALAAWLPLFVVLAVVFAVLLRGRDNRCPGWRVYWFAMGVWKILSEGIVRWGGEMLLGLGLTKGLLVGRLLLEAVPTLALWSWLWDELSCPEVRHNHAPGQSPCRLITHELQKALFPPSWFLPLAYVGSLVLHTKGYSLATFNLLPECSILQTQGLALVAISLFAARAYTPRPPRSRHTSPAQLQQFDSCALRLSIFVGVLALAQLVAQSSTHCPTSPRALPSPTSSSHVLASKKSTTGWVVVGEQSVPGPNGAEGYRFRFLRADHSLLGGLWTGVSELELKKKRLGRVTEEEIVQRAESIYVSSLASLQHTHVKFLRPTFILQEIIRLVKAPDDLARQSPEQGLIIGLGAGLSARVLHAHGVNLTICEIDPAVYEYARTYFGVPEPTGEVVLKDARAWLEQSAAGKQFDYIIHDVFTGGAVPASLFTQEFWSTLRQRLHPSGVLAVNFAGALSSPASKLVLSTLLASFPHCRAFEDDPLSSSAARAADHGLGDDTLFKNMVVFCTPSWFMPVEFRAPARSDWLEYPSPQLRKRVFERYREQEIDLARFRLPAQGEEGGDSEWATKQRGEWLLWDENAKRLEDEQLEGTRAHWVGMAEVLPPETWATW</sequence>
<dbReference type="EMBL" id="CENE01000019">
    <property type="protein sequence ID" value="CEQ41971.1"/>
    <property type="molecule type" value="Genomic_DNA"/>
</dbReference>
<gene>
    <name evidence="4" type="primary">SPOSA6832_03721</name>
</gene>
<keyword evidence="3" id="KW-0472">Membrane</keyword>
<evidence type="ECO:0000313" key="4">
    <source>
        <dbReference type="EMBL" id="CEQ41971.1"/>
    </source>
</evidence>
<protein>
    <submittedName>
        <fullName evidence="4">SPOSA6832_03721-mRNA-1:cds</fullName>
    </submittedName>
</protein>
<keyword evidence="5" id="KW-1185">Reference proteome</keyword>
<keyword evidence="3" id="KW-0812">Transmembrane</keyword>
<proteinExistence type="predicted"/>
<keyword evidence="1" id="KW-0620">Polyamine biosynthesis</keyword>
<evidence type="ECO:0000256" key="3">
    <source>
        <dbReference type="SAM" id="Phobius"/>
    </source>
</evidence>
<dbReference type="AlphaFoldDB" id="A0A0D6EQ60"/>
<organism evidence="4 5">
    <name type="scientific">Sporidiobolus salmonicolor</name>
    <name type="common">Yeast-like fungus</name>
    <name type="synonym">Sporobolomyces salmonicolor</name>
    <dbReference type="NCBI Taxonomy" id="5005"/>
    <lineage>
        <taxon>Eukaryota</taxon>
        <taxon>Fungi</taxon>
        <taxon>Dikarya</taxon>
        <taxon>Basidiomycota</taxon>
        <taxon>Pucciniomycotina</taxon>
        <taxon>Microbotryomycetes</taxon>
        <taxon>Sporidiobolales</taxon>
        <taxon>Sporidiobolaceae</taxon>
        <taxon>Sporobolomyces</taxon>
    </lineage>
</organism>
<feature type="transmembrane region" description="Helical" evidence="3">
    <location>
        <begin position="21"/>
        <end position="40"/>
    </location>
</feature>
<dbReference type="InterPro" id="IPR029063">
    <property type="entry name" value="SAM-dependent_MTases_sf"/>
</dbReference>
<dbReference type="GO" id="GO:0006596">
    <property type="term" value="P:polyamine biosynthetic process"/>
    <property type="evidence" value="ECO:0007669"/>
    <property type="project" value="UniProtKB-KW"/>
</dbReference>
<keyword evidence="3" id="KW-1133">Transmembrane helix</keyword>
<dbReference type="PANTHER" id="PTHR43317">
    <property type="entry name" value="THERMOSPERMINE SYNTHASE ACAULIS5"/>
    <property type="match status" value="1"/>
</dbReference>
<accession>A0A0D6EQ60</accession>
<dbReference type="OrthoDB" id="2016285at2759"/>
<feature type="non-terminal residue" evidence="4">
    <location>
        <position position="1"/>
    </location>
</feature>
<evidence type="ECO:0000256" key="2">
    <source>
        <dbReference type="SAM" id="MobiDB-lite"/>
    </source>
</evidence>
<dbReference type="SUPFAM" id="SSF53335">
    <property type="entry name" value="S-adenosyl-L-methionine-dependent methyltransferases"/>
    <property type="match status" value="1"/>
</dbReference>
<dbReference type="Gene3D" id="3.40.50.150">
    <property type="entry name" value="Vaccinia Virus protein VP39"/>
    <property type="match status" value="1"/>
</dbReference>
<dbReference type="PANTHER" id="PTHR43317:SF1">
    <property type="entry name" value="THERMOSPERMINE SYNTHASE ACAULIS5"/>
    <property type="match status" value="1"/>
</dbReference>
<evidence type="ECO:0000313" key="5">
    <source>
        <dbReference type="Proteomes" id="UP000243876"/>
    </source>
</evidence>
<name>A0A0D6EQ60_SPOSA</name>
<dbReference type="Pfam" id="PF01564">
    <property type="entry name" value="Spermine_synth"/>
    <property type="match status" value="1"/>
</dbReference>
<reference evidence="5" key="1">
    <citation type="submission" date="2015-02" db="EMBL/GenBank/DDBJ databases">
        <authorList>
            <person name="Gon?alves P."/>
        </authorList>
    </citation>
    <scope>NUCLEOTIDE SEQUENCE [LARGE SCALE GENOMIC DNA]</scope>
</reference>
<dbReference type="NCBIfam" id="NF037959">
    <property type="entry name" value="MFS_SpdSyn"/>
    <property type="match status" value="1"/>
</dbReference>
<dbReference type="Proteomes" id="UP000243876">
    <property type="component" value="Unassembled WGS sequence"/>
</dbReference>
<feature type="transmembrane region" description="Helical" evidence="3">
    <location>
        <begin position="90"/>
        <end position="110"/>
    </location>
</feature>